<feature type="domain" description="Acyl-CoA thioesterase-like N-terminal HotDog" evidence="1">
    <location>
        <begin position="84"/>
        <end position="171"/>
    </location>
</feature>
<evidence type="ECO:0000313" key="2">
    <source>
        <dbReference type="EMBL" id="ABS62115.1"/>
    </source>
</evidence>
<dbReference type="SUPFAM" id="SSF54637">
    <property type="entry name" value="Thioesterase/thiol ester dehydrase-isomerase"/>
    <property type="match status" value="1"/>
</dbReference>
<protein>
    <submittedName>
        <fullName evidence="2">Thioesterase superfamily protein</fullName>
    </submittedName>
</protein>
<proteinExistence type="predicted"/>
<organism evidence="2 3">
    <name type="scientific">Parvibaculum lavamentivorans (strain DS-1 / DSM 13023 / NCIMB 13966)</name>
    <dbReference type="NCBI Taxonomy" id="402881"/>
    <lineage>
        <taxon>Bacteria</taxon>
        <taxon>Pseudomonadati</taxon>
        <taxon>Pseudomonadota</taxon>
        <taxon>Alphaproteobacteria</taxon>
        <taxon>Hyphomicrobiales</taxon>
        <taxon>Parvibaculaceae</taxon>
        <taxon>Parvibaculum</taxon>
    </lineage>
</organism>
<evidence type="ECO:0000259" key="1">
    <source>
        <dbReference type="Pfam" id="PF13622"/>
    </source>
</evidence>
<dbReference type="Proteomes" id="UP000006377">
    <property type="component" value="Chromosome"/>
</dbReference>
<dbReference type="CDD" id="cd03443">
    <property type="entry name" value="PaaI_thioesterase"/>
    <property type="match status" value="1"/>
</dbReference>
<dbReference type="EMBL" id="CP000774">
    <property type="protein sequence ID" value="ABS62115.1"/>
    <property type="molecule type" value="Genomic_DNA"/>
</dbReference>
<sequence length="179" mass="19252">MRRRDLRLTCLLPLPLPVRAFSCAARRERLDKGASDPSLPPEVFMSSTQVDTSGFGAYAGPVRRVQRDGQDVFTFEIAPHHLNGADRLHGGMMMTLAAIVLGQVAKDAAAAKQPDAEVRPLSVNCDFVSAGEKGEEVEGRAEVTRATRTVLFISGDLRVGSRILMTATGVYAIKEKGAA</sequence>
<dbReference type="Pfam" id="PF13622">
    <property type="entry name" value="4HBT_3"/>
    <property type="match status" value="1"/>
</dbReference>
<dbReference type="eggNOG" id="COG2050">
    <property type="taxonomic scope" value="Bacteria"/>
</dbReference>
<reference evidence="2 3" key="1">
    <citation type="journal article" date="2011" name="Stand. Genomic Sci.">
        <title>Complete genome sequence of Parvibaculum lavamentivorans type strain (DS-1(T)).</title>
        <authorList>
            <person name="Schleheck D."/>
            <person name="Weiss M."/>
            <person name="Pitluck S."/>
            <person name="Bruce D."/>
            <person name="Land M.L."/>
            <person name="Han S."/>
            <person name="Saunders E."/>
            <person name="Tapia R."/>
            <person name="Detter C."/>
            <person name="Brettin T."/>
            <person name="Han J."/>
            <person name="Woyke T."/>
            <person name="Goodwin L."/>
            <person name="Pennacchio L."/>
            <person name="Nolan M."/>
            <person name="Cook A.M."/>
            <person name="Kjelleberg S."/>
            <person name="Thomas T."/>
        </authorList>
    </citation>
    <scope>NUCLEOTIDE SEQUENCE [LARGE SCALE GENOMIC DNA]</scope>
    <source>
        <strain evidence="3">DS-1 / DSM 13023 / NCIMB 13966</strain>
    </source>
</reference>
<gene>
    <name evidence="2" type="ordered locus">Plav_0492</name>
</gene>
<name>A7HQD2_PARL1</name>
<dbReference type="AlphaFoldDB" id="A7HQD2"/>
<keyword evidence="3" id="KW-1185">Reference proteome</keyword>
<dbReference type="Gene3D" id="3.10.129.10">
    <property type="entry name" value="Hotdog Thioesterase"/>
    <property type="match status" value="1"/>
</dbReference>
<accession>A7HQD2</accession>
<dbReference type="KEGG" id="pla:Plav_0492"/>
<evidence type="ECO:0000313" key="3">
    <source>
        <dbReference type="Proteomes" id="UP000006377"/>
    </source>
</evidence>
<dbReference type="STRING" id="402881.Plav_0492"/>
<dbReference type="InterPro" id="IPR029069">
    <property type="entry name" value="HotDog_dom_sf"/>
</dbReference>
<dbReference type="InterPro" id="IPR049449">
    <property type="entry name" value="TesB_ACOT8-like_N"/>
</dbReference>
<dbReference type="HOGENOM" id="CLU_089876_8_2_5"/>